<dbReference type="HOGENOM" id="CLU_029499_0_2_2"/>
<accession>A1RYE8</accession>
<evidence type="ECO:0000256" key="1">
    <source>
        <dbReference type="ARBA" id="ARBA00007274"/>
    </source>
</evidence>
<comment type="similarity">
    <text evidence="1">Belongs to the transferase hexapeptide repeat family.</text>
</comment>
<dbReference type="AlphaFoldDB" id="A1RYE8"/>
<dbReference type="GeneID" id="4601830"/>
<evidence type="ECO:0000259" key="2">
    <source>
        <dbReference type="Pfam" id="PF00483"/>
    </source>
</evidence>
<dbReference type="InterPro" id="IPR056729">
    <property type="entry name" value="GMPPB_C"/>
</dbReference>
<dbReference type="eggNOG" id="arCOG00666">
    <property type="taxonomic scope" value="Archaea"/>
</dbReference>
<feature type="domain" description="Nucleotidyl transferase" evidence="2">
    <location>
        <begin position="5"/>
        <end position="254"/>
    </location>
</feature>
<protein>
    <submittedName>
        <fullName evidence="4">Nucleotidyl transferase</fullName>
    </submittedName>
</protein>
<evidence type="ECO:0000313" key="4">
    <source>
        <dbReference type="EMBL" id="ABL78228.1"/>
    </source>
</evidence>
<name>A1RYE8_THEPD</name>
<dbReference type="InterPro" id="IPR050486">
    <property type="entry name" value="Mannose-1P_guanyltransferase"/>
</dbReference>
<dbReference type="STRING" id="368408.Tpen_0827"/>
<dbReference type="EMBL" id="CP000505">
    <property type="protein sequence ID" value="ABL78228.1"/>
    <property type="molecule type" value="Genomic_DNA"/>
</dbReference>
<dbReference type="Gene3D" id="3.90.550.10">
    <property type="entry name" value="Spore Coat Polysaccharide Biosynthesis Protein SpsA, Chain A"/>
    <property type="match status" value="1"/>
</dbReference>
<dbReference type="EnsemblBacteria" id="ABL78228">
    <property type="protein sequence ID" value="ABL78228"/>
    <property type="gene ID" value="Tpen_0827"/>
</dbReference>
<sequence>MIKTAVVLAGGKGVRLRPLTLTTPKPLLPVGNVPILDHILSLLYRHGFEKVIVAVNYLGEKIVNHLVARWMDKGLEIVAPPLNPADTADAVRKCASYIDEDFLVTMGDVVTNMDLRSFAYFHESSGSIASIALIEVQSLRDFGAVLLDGNGAVLHFLEKPGVQEMYVASLAFAFTGTSRKVNLFANLANSGFYAFRYDILDVLRENPHLMDFGKNVFPWLLENNYRVKGWLAEETYWIDVGRPESYLTANFDLLAGHASPLRPYGRFVDGVYVGEGVEVSPGARIIPPVALGDNVRISQNAEVGPYAVIGSDTHIGVEAHVSYSVLMGEDTVERGAHVRYSVLAKSIKVGEGAVVRENSVLGEGVVVKEGSIVGPGTRIGGGIEVMVA</sequence>
<dbReference type="Pfam" id="PF25087">
    <property type="entry name" value="GMPPB_C"/>
    <property type="match status" value="1"/>
</dbReference>
<dbReference type="InterPro" id="IPR005835">
    <property type="entry name" value="NTP_transferase_dom"/>
</dbReference>
<proteinExistence type="inferred from homology"/>
<dbReference type="SUPFAM" id="SSF53448">
    <property type="entry name" value="Nucleotide-diphospho-sugar transferases"/>
    <property type="match status" value="1"/>
</dbReference>
<keyword evidence="4" id="KW-0808">Transferase</keyword>
<dbReference type="Proteomes" id="UP000000641">
    <property type="component" value="Chromosome"/>
</dbReference>
<gene>
    <name evidence="4" type="ordered locus">Tpen_0827</name>
</gene>
<dbReference type="OrthoDB" id="15372at2157"/>
<feature type="domain" description="Mannose-1-phosphate guanyltransferase C-terminal" evidence="3">
    <location>
        <begin position="285"/>
        <end position="373"/>
    </location>
</feature>
<dbReference type="KEGG" id="tpe:Tpen_0827"/>
<reference evidence="5" key="1">
    <citation type="journal article" date="2008" name="J. Bacteriol.">
        <title>Genome sequence of Thermofilum pendens reveals an exceptional loss of biosynthetic pathways without genome reduction.</title>
        <authorList>
            <person name="Anderson I."/>
            <person name="Rodriguez J."/>
            <person name="Susanti D."/>
            <person name="Porat I."/>
            <person name="Reich C."/>
            <person name="Ulrich L.E."/>
            <person name="Elkins J.G."/>
            <person name="Mavromatis K."/>
            <person name="Lykidis A."/>
            <person name="Kim E."/>
            <person name="Thompson L.S."/>
            <person name="Nolan M."/>
            <person name="Land M."/>
            <person name="Copeland A."/>
            <person name="Lapidus A."/>
            <person name="Lucas S."/>
            <person name="Detter C."/>
            <person name="Zhulin I.B."/>
            <person name="Olsen G.J."/>
            <person name="Whitman W."/>
            <person name="Mukhopadhyay B."/>
            <person name="Bristow J."/>
            <person name="Kyrpides N."/>
        </authorList>
    </citation>
    <scope>NUCLEOTIDE SEQUENCE [LARGE SCALE GENOMIC DNA]</scope>
    <source>
        <strain evidence="5">DSM 2475 / Hrk 5</strain>
    </source>
</reference>
<dbReference type="Pfam" id="PF00483">
    <property type="entry name" value="NTP_transferase"/>
    <property type="match status" value="1"/>
</dbReference>
<dbReference type="Gene3D" id="2.160.10.10">
    <property type="entry name" value="Hexapeptide repeat proteins"/>
    <property type="match status" value="1"/>
</dbReference>
<dbReference type="SUPFAM" id="SSF51161">
    <property type="entry name" value="Trimeric LpxA-like enzymes"/>
    <property type="match status" value="1"/>
</dbReference>
<keyword evidence="5" id="KW-1185">Reference proteome</keyword>
<dbReference type="GO" id="GO:0016740">
    <property type="term" value="F:transferase activity"/>
    <property type="evidence" value="ECO:0007669"/>
    <property type="project" value="UniProtKB-KW"/>
</dbReference>
<dbReference type="InterPro" id="IPR011004">
    <property type="entry name" value="Trimer_LpxA-like_sf"/>
</dbReference>
<dbReference type="RefSeq" id="WP_011752493.1">
    <property type="nucleotide sequence ID" value="NC_008698.1"/>
</dbReference>
<dbReference type="CDD" id="cd04181">
    <property type="entry name" value="NTP_transferase"/>
    <property type="match status" value="1"/>
</dbReference>
<dbReference type="InterPro" id="IPR029044">
    <property type="entry name" value="Nucleotide-diphossugar_trans"/>
</dbReference>
<organism evidence="4 5">
    <name type="scientific">Thermofilum pendens (strain DSM 2475 / Hrk 5)</name>
    <dbReference type="NCBI Taxonomy" id="368408"/>
    <lineage>
        <taxon>Archaea</taxon>
        <taxon>Thermoproteota</taxon>
        <taxon>Thermoprotei</taxon>
        <taxon>Thermofilales</taxon>
        <taxon>Thermofilaceae</taxon>
        <taxon>Thermofilum</taxon>
    </lineage>
</organism>
<evidence type="ECO:0000259" key="3">
    <source>
        <dbReference type="Pfam" id="PF25087"/>
    </source>
</evidence>
<evidence type="ECO:0000313" key="5">
    <source>
        <dbReference type="Proteomes" id="UP000000641"/>
    </source>
</evidence>
<dbReference type="PANTHER" id="PTHR22572">
    <property type="entry name" value="SUGAR-1-PHOSPHATE GUANYL TRANSFERASE"/>
    <property type="match status" value="1"/>
</dbReference>